<evidence type="ECO:0000313" key="10">
    <source>
        <dbReference type="EMBL" id="SET74448.1"/>
    </source>
</evidence>
<dbReference type="GO" id="GO:0015667">
    <property type="term" value="F:site-specific DNA-methyltransferase (cytosine-N4-specific) activity"/>
    <property type="evidence" value="ECO:0007669"/>
    <property type="project" value="UniProtKB-EC"/>
</dbReference>
<dbReference type="GO" id="GO:0003677">
    <property type="term" value="F:DNA binding"/>
    <property type="evidence" value="ECO:0007669"/>
    <property type="project" value="UniProtKB-KW"/>
</dbReference>
<dbReference type="PRINTS" id="PR00508">
    <property type="entry name" value="S21N4MTFRASE"/>
</dbReference>
<dbReference type="GO" id="GO:0008170">
    <property type="term" value="F:N-methyltransferase activity"/>
    <property type="evidence" value="ECO:0007669"/>
    <property type="project" value="InterPro"/>
</dbReference>
<dbReference type="RefSeq" id="WP_090446625.1">
    <property type="nucleotide sequence ID" value="NZ_FOHU01000026.1"/>
</dbReference>
<comment type="similarity">
    <text evidence="1">Belongs to the N(4)/N(6)-methyltransferase family. N(4) subfamily.</text>
</comment>
<evidence type="ECO:0000256" key="2">
    <source>
        <dbReference type="ARBA" id="ARBA00022603"/>
    </source>
</evidence>
<dbReference type="Proteomes" id="UP000199568">
    <property type="component" value="Unassembled WGS sequence"/>
</dbReference>
<dbReference type="InterPro" id="IPR001091">
    <property type="entry name" value="RM_Methyltransferase"/>
</dbReference>
<dbReference type="PANTHER" id="PTHR13370">
    <property type="entry name" value="RNA METHYLASE-RELATED"/>
    <property type="match status" value="1"/>
</dbReference>
<dbReference type="Gene3D" id="3.40.50.150">
    <property type="entry name" value="Vaccinia Virus protein VP39"/>
    <property type="match status" value="1"/>
</dbReference>
<feature type="domain" description="DNA methylase N-4/N-6" evidence="9">
    <location>
        <begin position="37"/>
        <end position="345"/>
    </location>
</feature>
<sequence>MDNTNINIEDVLENKAKYSILTGDCLEILKQLPDKCIDCAITSPPYWQQRKYQHDYNYDYIAIGEEKNPSEYVDNLVNIFSEIKRVLKDHGSFWLNLGDKYYNKNLMGMPWRVAIAMQDQGWILRNDIIWDQMKGTQSAKDRFRDVYEHVFHFVKSKKYYYDDDAIRIKPEKKAEEKGGKIISATGVSGKKYYQQIKESELLSEKEKLNALKALDETIEEMREGLVVDFRMAIRGNQRTLHSDNTKISGRAKELLDKGYYIMKMRSNGYLPSNIWRIVPEDKWRKDAHYAVFPEELLLNPIKATCPINGIVIDPFSGTGSTVSTALKMNRRGIGIDLSEHYNHLALKRIKQIDTNSDSK</sequence>
<gene>
    <name evidence="10" type="ORF">SAMN05660297_03350</name>
</gene>
<protein>
    <recommendedName>
        <fullName evidence="8">Methyltransferase</fullName>
        <ecNumber evidence="8">2.1.1.-</ecNumber>
    </recommendedName>
</protein>
<dbReference type="EC" id="2.1.1.-" evidence="8"/>
<dbReference type="PANTHER" id="PTHR13370:SF3">
    <property type="entry name" value="TRNA (GUANINE(10)-N2)-METHYLTRANSFERASE HOMOLOG"/>
    <property type="match status" value="1"/>
</dbReference>
<evidence type="ECO:0000256" key="5">
    <source>
        <dbReference type="ARBA" id="ARBA00022747"/>
    </source>
</evidence>
<keyword evidence="6" id="KW-0238">DNA-binding</keyword>
<dbReference type="AlphaFoldDB" id="A0A1I0GTI8"/>
<dbReference type="PROSITE" id="PS00093">
    <property type="entry name" value="N4_MTASE"/>
    <property type="match status" value="1"/>
</dbReference>
<keyword evidence="2 10" id="KW-0489">Methyltransferase</keyword>
<evidence type="ECO:0000313" key="11">
    <source>
        <dbReference type="Proteomes" id="UP000199568"/>
    </source>
</evidence>
<dbReference type="Pfam" id="PF01555">
    <property type="entry name" value="N6_N4_Mtase"/>
    <property type="match status" value="1"/>
</dbReference>
<dbReference type="InterPro" id="IPR002941">
    <property type="entry name" value="DNA_methylase_N4/N6"/>
</dbReference>
<evidence type="ECO:0000256" key="4">
    <source>
        <dbReference type="ARBA" id="ARBA00022691"/>
    </source>
</evidence>
<reference evidence="10 11" key="1">
    <citation type="submission" date="2016-10" db="EMBL/GenBank/DDBJ databases">
        <authorList>
            <person name="de Groot N.N."/>
        </authorList>
    </citation>
    <scope>NUCLEOTIDE SEQUENCE [LARGE SCALE GENOMIC DNA]</scope>
    <source>
        <strain evidence="10 11">DSM 18979</strain>
    </source>
</reference>
<evidence type="ECO:0000256" key="3">
    <source>
        <dbReference type="ARBA" id="ARBA00022679"/>
    </source>
</evidence>
<keyword evidence="5" id="KW-0680">Restriction system</keyword>
<keyword evidence="11" id="KW-1185">Reference proteome</keyword>
<dbReference type="STRING" id="426128.SAMN05660297_03350"/>
<dbReference type="InterPro" id="IPR017985">
    <property type="entry name" value="MeTrfase_CN4_CS"/>
</dbReference>
<evidence type="ECO:0000256" key="7">
    <source>
        <dbReference type="ARBA" id="ARBA00049120"/>
    </source>
</evidence>
<dbReference type="GO" id="GO:0032259">
    <property type="term" value="P:methylation"/>
    <property type="evidence" value="ECO:0007669"/>
    <property type="project" value="UniProtKB-KW"/>
</dbReference>
<dbReference type="GO" id="GO:0005737">
    <property type="term" value="C:cytoplasm"/>
    <property type="evidence" value="ECO:0007669"/>
    <property type="project" value="TreeGrafter"/>
</dbReference>
<dbReference type="InterPro" id="IPR029063">
    <property type="entry name" value="SAM-dependent_MTases_sf"/>
</dbReference>
<accession>A0A1I0GTI8</accession>
<keyword evidence="3" id="KW-0808">Transferase</keyword>
<name>A0A1I0GTI8_9FIRM</name>
<evidence type="ECO:0000256" key="6">
    <source>
        <dbReference type="ARBA" id="ARBA00023125"/>
    </source>
</evidence>
<keyword evidence="4" id="KW-0949">S-adenosyl-L-methionine</keyword>
<dbReference type="SUPFAM" id="SSF53335">
    <property type="entry name" value="S-adenosyl-L-methionine-dependent methyltransferases"/>
    <property type="match status" value="1"/>
</dbReference>
<evidence type="ECO:0000259" key="9">
    <source>
        <dbReference type="Pfam" id="PF01555"/>
    </source>
</evidence>
<organism evidence="10 11">
    <name type="scientific">Natronincola peptidivorans</name>
    <dbReference type="NCBI Taxonomy" id="426128"/>
    <lineage>
        <taxon>Bacteria</taxon>
        <taxon>Bacillati</taxon>
        <taxon>Bacillota</taxon>
        <taxon>Clostridia</taxon>
        <taxon>Peptostreptococcales</taxon>
        <taxon>Natronincolaceae</taxon>
        <taxon>Natronincola</taxon>
    </lineage>
</organism>
<dbReference type="GO" id="GO:0009307">
    <property type="term" value="P:DNA restriction-modification system"/>
    <property type="evidence" value="ECO:0007669"/>
    <property type="project" value="UniProtKB-KW"/>
</dbReference>
<proteinExistence type="inferred from homology"/>
<evidence type="ECO:0000256" key="8">
    <source>
        <dbReference type="RuleBase" id="RU362026"/>
    </source>
</evidence>
<comment type="catalytic activity">
    <reaction evidence="7">
        <text>a 2'-deoxycytidine in DNA + S-adenosyl-L-methionine = an N(4)-methyl-2'-deoxycytidine in DNA + S-adenosyl-L-homocysteine + H(+)</text>
        <dbReference type="Rhea" id="RHEA:16857"/>
        <dbReference type="Rhea" id="RHEA-COMP:11369"/>
        <dbReference type="Rhea" id="RHEA-COMP:13674"/>
        <dbReference type="ChEBI" id="CHEBI:15378"/>
        <dbReference type="ChEBI" id="CHEBI:57856"/>
        <dbReference type="ChEBI" id="CHEBI:59789"/>
        <dbReference type="ChEBI" id="CHEBI:85452"/>
        <dbReference type="ChEBI" id="CHEBI:137933"/>
        <dbReference type="EC" id="2.1.1.113"/>
    </reaction>
</comment>
<evidence type="ECO:0000256" key="1">
    <source>
        <dbReference type="ARBA" id="ARBA00010203"/>
    </source>
</evidence>
<dbReference type="EMBL" id="FOHU01000026">
    <property type="protein sequence ID" value="SET74448.1"/>
    <property type="molecule type" value="Genomic_DNA"/>
</dbReference>
<dbReference type="OrthoDB" id="9800801at2"/>